<feature type="domain" description="DUF2344" evidence="2">
    <location>
        <begin position="50"/>
        <end position="207"/>
    </location>
</feature>
<keyword evidence="6" id="KW-1185">Reference proteome</keyword>
<dbReference type="AlphaFoldDB" id="Q1PY05"/>
<keyword evidence="1" id="KW-0472">Membrane</keyword>
<dbReference type="NCBIfam" id="TIGR03936">
    <property type="entry name" value="sam_1_link_chp"/>
    <property type="match status" value="1"/>
</dbReference>
<evidence type="ECO:0000313" key="7">
    <source>
        <dbReference type="Proteomes" id="UP000501926"/>
    </source>
</evidence>
<evidence type="ECO:0000313" key="3">
    <source>
        <dbReference type="EMBL" id="CAJ72908.1"/>
    </source>
</evidence>
<dbReference type="KEGG" id="kst:KSMBR1_1888"/>
<accession>Q1PY05</accession>
<dbReference type="Pfam" id="PF10105">
    <property type="entry name" value="DUF2344"/>
    <property type="match status" value="1"/>
</dbReference>
<reference evidence="5" key="4">
    <citation type="submission" date="2017-10" db="EMBL/GenBank/DDBJ databases">
        <authorList>
            <person name="Banno H."/>
            <person name="Chua N.-H."/>
        </authorList>
    </citation>
    <scope>NUCLEOTIDE SEQUENCE [LARGE SCALE GENOMIC DNA]</scope>
    <source>
        <strain evidence="5">Kuenenia_mbr1_ru-nijmegen</strain>
    </source>
</reference>
<evidence type="ECO:0000256" key="1">
    <source>
        <dbReference type="SAM" id="Phobius"/>
    </source>
</evidence>
<reference evidence="3" key="1">
    <citation type="journal article" date="2006" name="Nature">
        <title>Deciphering the evolution and metabolism of an anammox bacterium from a community genome.</title>
        <authorList>
            <person name="Strous M."/>
            <person name="Pelletier E."/>
            <person name="Mangenot S."/>
            <person name="Rattei T."/>
            <person name="Lehner A."/>
            <person name="Taylor M.W."/>
            <person name="Horn M."/>
            <person name="Daims H."/>
            <person name="Bartol-Mavel D."/>
            <person name="Wincker P."/>
            <person name="Barbe V."/>
            <person name="Fonknechten N."/>
            <person name="Vallenet D."/>
            <person name="Segurens B."/>
            <person name="Schenowitz-Truong C."/>
            <person name="Medigue C."/>
            <person name="Collingro A."/>
            <person name="Snel B."/>
            <person name="Dutilh B.E."/>
            <person name="OpDenCamp H.J.M."/>
            <person name="vanDerDrift C."/>
            <person name="Cirpus I."/>
            <person name="vanDePas-Schoonen K.T."/>
            <person name="Harhangi H.R."/>
            <person name="vanNiftrik L."/>
            <person name="Schmid M."/>
            <person name="Keltjens J."/>
            <person name="vanDeVossenberg J."/>
            <person name="Kartal B."/>
            <person name="Meier H."/>
            <person name="Frishman D."/>
            <person name="Huynen M.A."/>
            <person name="Mewes H."/>
            <person name="Weissenbach J."/>
            <person name="Jetten M.S.M."/>
            <person name="Wagner M."/>
            <person name="LePaslier D."/>
        </authorList>
    </citation>
    <scope>NUCLEOTIDE SEQUENCE</scope>
</reference>
<dbReference type="EMBL" id="CT573072">
    <property type="protein sequence ID" value="CAJ72908.1"/>
    <property type="molecule type" value="Genomic_DNA"/>
</dbReference>
<organism evidence="3">
    <name type="scientific">Kuenenia stuttgartiensis</name>
    <dbReference type="NCBI Taxonomy" id="174633"/>
    <lineage>
        <taxon>Bacteria</taxon>
        <taxon>Pseudomonadati</taxon>
        <taxon>Planctomycetota</taxon>
        <taxon>Candidatus Brocadiia</taxon>
        <taxon>Candidatus Brocadiales</taxon>
        <taxon>Candidatus Brocadiaceae</taxon>
        <taxon>Candidatus Kuenenia</taxon>
    </lineage>
</organism>
<name>Q1PY05_KUEST</name>
<dbReference type="InterPro" id="IPR018768">
    <property type="entry name" value="DUF2344"/>
</dbReference>
<evidence type="ECO:0000313" key="4">
    <source>
        <dbReference type="EMBL" id="QII09703.1"/>
    </source>
</evidence>
<evidence type="ECO:0000313" key="6">
    <source>
        <dbReference type="Proteomes" id="UP000221734"/>
    </source>
</evidence>
<evidence type="ECO:0000259" key="2">
    <source>
        <dbReference type="Pfam" id="PF10105"/>
    </source>
</evidence>
<keyword evidence="1" id="KW-0812">Transmembrane</keyword>
<gene>
    <name evidence="4" type="ORF">KsCSTR_03240</name>
    <name evidence="5" type="ORF">KSMBR1_1888</name>
    <name evidence="3" type="ORF">kustd2163</name>
</gene>
<dbReference type="EMBL" id="CP049055">
    <property type="protein sequence ID" value="QII09703.1"/>
    <property type="molecule type" value="Genomic_DNA"/>
</dbReference>
<keyword evidence="1" id="KW-1133">Transmembrane helix</keyword>
<dbReference type="Proteomes" id="UP000221734">
    <property type="component" value="Chromosome Kuenenia_stuttgartiensis_MBR1"/>
</dbReference>
<protein>
    <recommendedName>
        <fullName evidence="2">DUF2344 domain-containing protein</fullName>
    </recommendedName>
</protein>
<reference evidence="3" key="2">
    <citation type="submission" date="2006-01" db="EMBL/GenBank/DDBJ databases">
        <authorList>
            <person name="Genoscope"/>
        </authorList>
    </citation>
    <scope>NUCLEOTIDE SEQUENCE</scope>
</reference>
<feature type="transmembrane region" description="Helical" evidence="1">
    <location>
        <begin position="7"/>
        <end position="23"/>
    </location>
</feature>
<dbReference type="Proteomes" id="UP000501926">
    <property type="component" value="Chromosome"/>
</dbReference>
<dbReference type="EMBL" id="LT934425">
    <property type="protein sequence ID" value="SOH04387.1"/>
    <property type="molecule type" value="Genomic_DNA"/>
</dbReference>
<dbReference type="RefSeq" id="WP_315851727.1">
    <property type="nucleotide sequence ID" value="NZ_CP049055.1"/>
</dbReference>
<proteinExistence type="predicted"/>
<sequence>MLRASRFVFRIFYLVLVWSWLCQFKNVYLYGKVVFFTSLFYEGWLAIGEKIRIRFSKSGDIRFISHNDLMRTIERIIRRANIPIAMSKGFNPHPKISMPLALGVGMSGEDEILELELLHHEPLELLAERFRRQLPEGIRIVSARQIPLSERGAVDNVTYKIIFKNKDILQTLKIEDFWNEHSIVIKRMKKEVQKSVEIRSSVQKIWRENEALFLTFRLTPDGMPRPEEVVSALGVDINNELFEIIRTEVDISSV</sequence>
<reference evidence="4 7" key="5">
    <citation type="submission" date="2020-02" db="EMBL/GenBank/DDBJ databases">
        <title>Newly sequenced genome of strain CSTR1 showed variability in Candidatus Kuenenia stuttgartiensis genomes.</title>
        <authorList>
            <person name="Ding C."/>
            <person name="Adrian L."/>
        </authorList>
    </citation>
    <scope>NUCLEOTIDE SEQUENCE [LARGE SCALE GENOMIC DNA]</scope>
    <source>
        <strain evidence="4 7">CSTR1</strain>
    </source>
</reference>
<evidence type="ECO:0000313" key="5">
    <source>
        <dbReference type="EMBL" id="SOH04387.1"/>
    </source>
</evidence>
<reference evidence="6" key="3">
    <citation type="submission" date="2017-10" db="EMBL/GenBank/DDBJ databases">
        <authorList>
            <person name="Frank J."/>
        </authorList>
    </citation>
    <scope>NUCLEOTIDE SEQUENCE [LARGE SCALE GENOMIC DNA]</scope>
</reference>